<reference evidence="8" key="3">
    <citation type="submission" date="2023-08" db="EMBL/GenBank/DDBJ databases">
        <title>The Comparative Genomic Analysis of Yersiniaceae from Polar Regions.</title>
        <authorList>
            <person name="Goncharov A."/>
            <person name="Aslanov B."/>
            <person name="Kolodzhieva V."/>
            <person name="Azarov D."/>
            <person name="Mochov A."/>
            <person name="Lebedeva E."/>
        </authorList>
    </citation>
    <scope>NUCLEOTIDE SEQUENCE</scope>
    <source>
        <strain evidence="8">Vf</strain>
    </source>
</reference>
<dbReference type="PROSITE" id="PS00552">
    <property type="entry name" value="HTH_MERR_1"/>
    <property type="match status" value="1"/>
</dbReference>
<dbReference type="InterPro" id="IPR009061">
    <property type="entry name" value="DNA-bd_dom_put_sf"/>
</dbReference>
<evidence type="ECO:0000256" key="3">
    <source>
        <dbReference type="ARBA" id="ARBA00023015"/>
    </source>
</evidence>
<sequence>MNIGQAAKSSGVSAKMIRYYEQIGLIPKAIRSDAGYRHYSASDVHSLRFIRRSRDLGFSVEQISALLVLWNDRDRASADVKEMALSHVARLKAKIAELQAMAETLEFLADHCHGNDRPDCPILADLAEPTAVTTVPNKAPKFGVASGVLKRGEKGFAVVAKEKILQKNL</sequence>
<keyword evidence="4" id="KW-0238">DNA-binding</keyword>
<dbReference type="GO" id="GO:0005737">
    <property type="term" value="C:cytoplasm"/>
    <property type="evidence" value="ECO:0007669"/>
    <property type="project" value="UniProtKB-SubCell"/>
</dbReference>
<dbReference type="Pfam" id="PF00376">
    <property type="entry name" value="MerR"/>
    <property type="match status" value="1"/>
</dbReference>
<protein>
    <submittedName>
        <fullName evidence="9">Cu(I)-responsive transcriptional regulator</fullName>
    </submittedName>
</protein>
<evidence type="ECO:0000256" key="6">
    <source>
        <dbReference type="SAM" id="Coils"/>
    </source>
</evidence>
<feature type="coiled-coil region" evidence="6">
    <location>
        <begin position="81"/>
        <end position="108"/>
    </location>
</feature>
<dbReference type="Pfam" id="PF09278">
    <property type="entry name" value="MerR-DNA-bind"/>
    <property type="match status" value="1"/>
</dbReference>
<dbReference type="InterPro" id="IPR047057">
    <property type="entry name" value="MerR_fam"/>
</dbReference>
<evidence type="ECO:0000256" key="5">
    <source>
        <dbReference type="ARBA" id="ARBA00023163"/>
    </source>
</evidence>
<dbReference type="Proteomes" id="UP000503464">
    <property type="component" value="Chromosome"/>
</dbReference>
<dbReference type="InterPro" id="IPR011789">
    <property type="entry name" value="CueR"/>
</dbReference>
<evidence type="ECO:0000256" key="4">
    <source>
        <dbReference type="ARBA" id="ARBA00023125"/>
    </source>
</evidence>
<name>A0AAE7JTL0_SERFO</name>
<evidence type="ECO:0000259" key="7">
    <source>
        <dbReference type="PROSITE" id="PS50937"/>
    </source>
</evidence>
<dbReference type="AlphaFoldDB" id="A0AAE7JTL0"/>
<dbReference type="Gene3D" id="1.10.1660.10">
    <property type="match status" value="1"/>
</dbReference>
<dbReference type="SUPFAM" id="SSF46955">
    <property type="entry name" value="Putative DNA-binding domain"/>
    <property type="match status" value="1"/>
</dbReference>
<evidence type="ECO:0000313" key="8">
    <source>
        <dbReference type="EMBL" id="MDQ9125090.1"/>
    </source>
</evidence>
<dbReference type="CDD" id="cd01108">
    <property type="entry name" value="HTH_CueR"/>
    <property type="match status" value="1"/>
</dbReference>
<keyword evidence="2" id="KW-0963">Cytoplasm</keyword>
<dbReference type="GO" id="GO:0003677">
    <property type="term" value="F:DNA binding"/>
    <property type="evidence" value="ECO:0007669"/>
    <property type="project" value="UniProtKB-KW"/>
</dbReference>
<evidence type="ECO:0000313" key="9">
    <source>
        <dbReference type="EMBL" id="QKJ59179.1"/>
    </source>
</evidence>
<dbReference type="EMBL" id="JAVIGA010000001">
    <property type="protein sequence ID" value="MDQ9125090.1"/>
    <property type="molecule type" value="Genomic_DNA"/>
</dbReference>
<feature type="domain" description="HTH merR-type" evidence="7">
    <location>
        <begin position="1"/>
        <end position="69"/>
    </location>
</feature>
<gene>
    <name evidence="9" type="primary">cueR</name>
    <name evidence="9" type="ORF">G9399_13455</name>
    <name evidence="8" type="ORF">RDT67_01465</name>
</gene>
<reference evidence="10" key="1">
    <citation type="submission" date="2020-03" db="EMBL/GenBank/DDBJ databases">
        <title>Genome sequences of seven Enterobacteriaceae strains isolated from Canadian wastewater treatment facilities.</title>
        <authorList>
            <person name="Huang H."/>
            <person name="Chmara J.T."/>
            <person name="Duceppe M.-O."/>
        </authorList>
    </citation>
    <scope>NUCLEOTIDE SEQUENCE [LARGE SCALE GENOMIC DNA]</scope>
    <source>
        <strain evidence="10">Biosolid 3</strain>
    </source>
</reference>
<evidence type="ECO:0000256" key="1">
    <source>
        <dbReference type="ARBA" id="ARBA00004496"/>
    </source>
</evidence>
<evidence type="ECO:0000313" key="10">
    <source>
        <dbReference type="Proteomes" id="UP000503464"/>
    </source>
</evidence>
<dbReference type="NCBIfam" id="TIGR02044">
    <property type="entry name" value="CueR"/>
    <property type="match status" value="1"/>
</dbReference>
<dbReference type="EMBL" id="CP054160">
    <property type="protein sequence ID" value="QKJ59179.1"/>
    <property type="molecule type" value="Genomic_DNA"/>
</dbReference>
<dbReference type="PANTHER" id="PTHR30204">
    <property type="entry name" value="REDOX-CYCLING DRUG-SENSING TRANSCRIPTIONAL ACTIVATOR SOXR"/>
    <property type="match status" value="1"/>
</dbReference>
<dbReference type="GO" id="GO:0003700">
    <property type="term" value="F:DNA-binding transcription factor activity"/>
    <property type="evidence" value="ECO:0007669"/>
    <property type="project" value="InterPro"/>
</dbReference>
<dbReference type="GO" id="GO:0045893">
    <property type="term" value="P:positive regulation of DNA-templated transcription"/>
    <property type="evidence" value="ECO:0007669"/>
    <property type="project" value="InterPro"/>
</dbReference>
<dbReference type="PRINTS" id="PR00040">
    <property type="entry name" value="HTHMERR"/>
</dbReference>
<dbReference type="InterPro" id="IPR000551">
    <property type="entry name" value="MerR-type_HTH_dom"/>
</dbReference>
<dbReference type="PANTHER" id="PTHR30204:SF94">
    <property type="entry name" value="HEAVY METAL-DEPENDENT TRANSCRIPTIONAL REGULATOR HI_0293-RELATED"/>
    <property type="match status" value="1"/>
</dbReference>
<keyword evidence="3" id="KW-0805">Transcription regulation</keyword>
<dbReference type="PROSITE" id="PS50937">
    <property type="entry name" value="HTH_MERR_2"/>
    <property type="match status" value="1"/>
</dbReference>
<dbReference type="GO" id="GO:0005507">
    <property type="term" value="F:copper ion binding"/>
    <property type="evidence" value="ECO:0007669"/>
    <property type="project" value="InterPro"/>
</dbReference>
<dbReference type="InterPro" id="IPR015358">
    <property type="entry name" value="Tscrpt_reg_MerR_DNA-bd"/>
</dbReference>
<reference evidence="9" key="2">
    <citation type="submission" date="2022-06" db="EMBL/GenBank/DDBJ databases">
        <title>Genome sequences of seven Enterobacteriaceae strains isolated from Canadian wastewater treatment facilities.</title>
        <authorList>
            <person name="Huang H."/>
            <person name="Chmara J.T."/>
            <person name="Duceppe M.-O."/>
        </authorList>
    </citation>
    <scope>NUCLEOTIDE SEQUENCE</scope>
    <source>
        <strain evidence="9">HH13</strain>
    </source>
</reference>
<dbReference type="RefSeq" id="WP_083196374.1">
    <property type="nucleotide sequence ID" value="NZ_CAMKUK010000001.1"/>
</dbReference>
<keyword evidence="5" id="KW-0804">Transcription</keyword>
<dbReference type="Proteomes" id="UP001224622">
    <property type="component" value="Unassembled WGS sequence"/>
</dbReference>
<proteinExistence type="predicted"/>
<evidence type="ECO:0000256" key="2">
    <source>
        <dbReference type="ARBA" id="ARBA00022490"/>
    </source>
</evidence>
<organism evidence="9 10">
    <name type="scientific">Serratia fonticola</name>
    <dbReference type="NCBI Taxonomy" id="47917"/>
    <lineage>
        <taxon>Bacteria</taxon>
        <taxon>Pseudomonadati</taxon>
        <taxon>Pseudomonadota</taxon>
        <taxon>Gammaproteobacteria</taxon>
        <taxon>Enterobacterales</taxon>
        <taxon>Yersiniaceae</taxon>
        <taxon>Serratia</taxon>
    </lineage>
</organism>
<dbReference type="SMART" id="SM00422">
    <property type="entry name" value="HTH_MERR"/>
    <property type="match status" value="1"/>
</dbReference>
<comment type="subcellular location">
    <subcellularLocation>
        <location evidence="1">Cytoplasm</location>
    </subcellularLocation>
</comment>
<keyword evidence="6" id="KW-0175">Coiled coil</keyword>
<accession>A0AAE7JTL0</accession>